<organism evidence="9 10">
    <name type="scientific">Apiospora aurea</name>
    <dbReference type="NCBI Taxonomy" id="335848"/>
    <lineage>
        <taxon>Eukaryota</taxon>
        <taxon>Fungi</taxon>
        <taxon>Dikarya</taxon>
        <taxon>Ascomycota</taxon>
        <taxon>Pezizomycotina</taxon>
        <taxon>Sordariomycetes</taxon>
        <taxon>Xylariomycetidae</taxon>
        <taxon>Amphisphaeriales</taxon>
        <taxon>Apiosporaceae</taxon>
        <taxon>Apiospora</taxon>
    </lineage>
</organism>
<dbReference type="Proteomes" id="UP001391051">
    <property type="component" value="Unassembled WGS sequence"/>
</dbReference>
<dbReference type="SUPFAM" id="SSF48264">
    <property type="entry name" value="Cytochrome P450"/>
    <property type="match status" value="1"/>
</dbReference>
<feature type="chain" id="PRO_5045200960" evidence="8">
    <location>
        <begin position="23"/>
        <end position="492"/>
    </location>
</feature>
<sequence>MLNIYLLLAVAASALAFSLVRAARCPVSKIPGPWYSRFTRLVLKYHILAGREMYHLDDLHRRHGPVVRIAPGEVAVADLAAYARIHRVGSPFLKGPWYDSVNPGIFALRDPKRHGERRRLFARAFSKTALRANWEAAVRRTVEKTMGRIKAEAEAEGGSADVLKWWTLMATDVIAHLSFGESFDMVGLGRTTPYVNAIQSSLLSSGLRWELPLLHAVARRLPVRAVQEVVNCEALIARYSGKAVRNLRESGRAQNLFSQIVALSASPDAAAEKDKEEREAQSHHLSDLSVRLEATNLIVAGSDTTASTMTYLVWAVLKRPQLQCRLEEEVAVLPAGFTEVDLEALPLLNSVIDETLRLYGAAPGALQRYVPEGGATMAGYFLPAGTVVCTQAYTMHRDGAVFEHPESFDEDRFMRPQSREQKLAFSAFGTGSRICLGIHLARMELRLATALFFRECRGARLSPDTTDAVMEMEHHFLVAPKGHFCNITLPSV</sequence>
<dbReference type="EMBL" id="JAQQWE010000006">
    <property type="protein sequence ID" value="KAK7949267.1"/>
    <property type="molecule type" value="Genomic_DNA"/>
</dbReference>
<evidence type="ECO:0000313" key="9">
    <source>
        <dbReference type="EMBL" id="KAK7949267.1"/>
    </source>
</evidence>
<keyword evidence="8" id="KW-0732">Signal</keyword>
<dbReference type="InterPro" id="IPR036396">
    <property type="entry name" value="Cyt_P450_sf"/>
</dbReference>
<gene>
    <name evidence="9" type="ORF">PG986_010153</name>
</gene>
<dbReference type="Pfam" id="PF00067">
    <property type="entry name" value="p450"/>
    <property type="match status" value="1"/>
</dbReference>
<evidence type="ECO:0000256" key="5">
    <source>
        <dbReference type="ARBA" id="ARBA00023002"/>
    </source>
</evidence>
<reference evidence="9 10" key="1">
    <citation type="submission" date="2023-01" db="EMBL/GenBank/DDBJ databases">
        <title>Analysis of 21 Apiospora genomes using comparative genomics revels a genus with tremendous synthesis potential of carbohydrate active enzymes and secondary metabolites.</title>
        <authorList>
            <person name="Sorensen T."/>
        </authorList>
    </citation>
    <scope>NUCLEOTIDE SEQUENCE [LARGE SCALE GENOMIC DNA]</scope>
    <source>
        <strain evidence="9 10">CBS 24483</strain>
    </source>
</reference>
<keyword evidence="5 7" id="KW-0560">Oxidoreductase</keyword>
<dbReference type="CDD" id="cd11059">
    <property type="entry name" value="CYP_fungal"/>
    <property type="match status" value="1"/>
</dbReference>
<keyword evidence="7" id="KW-0503">Monooxygenase</keyword>
<dbReference type="PROSITE" id="PS00086">
    <property type="entry name" value="CYTOCHROME_P450"/>
    <property type="match status" value="1"/>
</dbReference>
<dbReference type="InterPro" id="IPR017972">
    <property type="entry name" value="Cyt_P450_CS"/>
</dbReference>
<accession>A0ABR1Q9Q5</accession>
<comment type="similarity">
    <text evidence="2 7">Belongs to the cytochrome P450 family.</text>
</comment>
<comment type="caution">
    <text evidence="9">The sequence shown here is derived from an EMBL/GenBank/DDBJ whole genome shotgun (WGS) entry which is preliminary data.</text>
</comment>
<dbReference type="InterPro" id="IPR050121">
    <property type="entry name" value="Cytochrome_P450_monoxygenase"/>
</dbReference>
<feature type="signal peptide" evidence="8">
    <location>
        <begin position="1"/>
        <end position="22"/>
    </location>
</feature>
<protein>
    <submittedName>
        <fullName evidence="9">Cytochrome P450</fullName>
    </submittedName>
</protein>
<evidence type="ECO:0000256" key="6">
    <source>
        <dbReference type="ARBA" id="ARBA00023004"/>
    </source>
</evidence>
<dbReference type="InterPro" id="IPR001128">
    <property type="entry name" value="Cyt_P450"/>
</dbReference>
<dbReference type="PRINTS" id="PR00463">
    <property type="entry name" value="EP450I"/>
</dbReference>
<dbReference type="PANTHER" id="PTHR24305:SF96">
    <property type="entry name" value="CYTOCHROME P450 MONOOXYGENASE STCB-RELATED"/>
    <property type="match status" value="1"/>
</dbReference>
<keyword evidence="4 7" id="KW-0479">Metal-binding</keyword>
<dbReference type="Gene3D" id="1.10.630.10">
    <property type="entry name" value="Cytochrome P450"/>
    <property type="match status" value="1"/>
</dbReference>
<keyword evidence="10" id="KW-1185">Reference proteome</keyword>
<proteinExistence type="inferred from homology"/>
<dbReference type="InterPro" id="IPR002401">
    <property type="entry name" value="Cyt_P450_E_grp-I"/>
</dbReference>
<dbReference type="RefSeq" id="XP_066698773.1">
    <property type="nucleotide sequence ID" value="XM_066846375.1"/>
</dbReference>
<dbReference type="PRINTS" id="PR00385">
    <property type="entry name" value="P450"/>
</dbReference>
<evidence type="ECO:0000256" key="7">
    <source>
        <dbReference type="RuleBase" id="RU000461"/>
    </source>
</evidence>
<keyword evidence="3 7" id="KW-0349">Heme</keyword>
<keyword evidence="6 7" id="KW-0408">Iron</keyword>
<dbReference type="PANTHER" id="PTHR24305">
    <property type="entry name" value="CYTOCHROME P450"/>
    <property type="match status" value="1"/>
</dbReference>
<evidence type="ECO:0000256" key="4">
    <source>
        <dbReference type="ARBA" id="ARBA00022723"/>
    </source>
</evidence>
<evidence type="ECO:0000256" key="8">
    <source>
        <dbReference type="SAM" id="SignalP"/>
    </source>
</evidence>
<name>A0ABR1Q9Q5_9PEZI</name>
<evidence type="ECO:0000313" key="10">
    <source>
        <dbReference type="Proteomes" id="UP001391051"/>
    </source>
</evidence>
<comment type="cofactor">
    <cofactor evidence="1">
        <name>heme</name>
        <dbReference type="ChEBI" id="CHEBI:30413"/>
    </cofactor>
</comment>
<evidence type="ECO:0000256" key="2">
    <source>
        <dbReference type="ARBA" id="ARBA00010617"/>
    </source>
</evidence>
<evidence type="ECO:0000256" key="3">
    <source>
        <dbReference type="ARBA" id="ARBA00022617"/>
    </source>
</evidence>
<dbReference type="GeneID" id="92079437"/>
<evidence type="ECO:0000256" key="1">
    <source>
        <dbReference type="ARBA" id="ARBA00001971"/>
    </source>
</evidence>